<feature type="region of interest" description="Disordered" evidence="1">
    <location>
        <begin position="203"/>
        <end position="226"/>
    </location>
</feature>
<dbReference type="EMBL" id="MLJW01000421">
    <property type="protein sequence ID" value="OIQ87475.1"/>
    <property type="molecule type" value="Genomic_DNA"/>
</dbReference>
<evidence type="ECO:0000256" key="1">
    <source>
        <dbReference type="SAM" id="MobiDB-lite"/>
    </source>
</evidence>
<comment type="caution">
    <text evidence="2">The sequence shown here is derived from an EMBL/GenBank/DDBJ whole genome shotgun (WGS) entry which is preliminary data.</text>
</comment>
<gene>
    <name evidence="2" type="ORF">GALL_306810</name>
</gene>
<reference evidence="2" key="1">
    <citation type="submission" date="2016-10" db="EMBL/GenBank/DDBJ databases">
        <title>Sequence of Gallionella enrichment culture.</title>
        <authorList>
            <person name="Poehlein A."/>
            <person name="Muehling M."/>
            <person name="Daniel R."/>
        </authorList>
    </citation>
    <scope>NUCLEOTIDE SEQUENCE</scope>
</reference>
<dbReference type="AlphaFoldDB" id="A0A1J5RCT8"/>
<proteinExistence type="predicted"/>
<organism evidence="2">
    <name type="scientific">mine drainage metagenome</name>
    <dbReference type="NCBI Taxonomy" id="410659"/>
    <lineage>
        <taxon>unclassified sequences</taxon>
        <taxon>metagenomes</taxon>
        <taxon>ecological metagenomes</taxon>
    </lineage>
</organism>
<name>A0A1J5RCT8_9ZZZZ</name>
<sequence length="226" mass="23629">MRPVRRRVQVGSHGAQHERLGGEDRLLALGTVVGHAAAGEAGVDERHGGVEVLHRERAGLDAGGQHVAEDLLDGGDVVAHPLPGPAGEHRAKVGTGGELVHAPQVDLLTDVRAQLVGGVGDLVDRCFDGRDVQVGLVRDEPEEQRLLVREVVVDGGPAHARSGGDVGEGDRVEATVGHQGGERAEQLQSRLFAVLMQRTTDDLGHGDSLTPSVSMSPGRRSLAFAG</sequence>
<protein>
    <submittedName>
        <fullName evidence="2">Uncharacterized protein</fullName>
    </submittedName>
</protein>
<evidence type="ECO:0000313" key="2">
    <source>
        <dbReference type="EMBL" id="OIQ87475.1"/>
    </source>
</evidence>
<accession>A0A1J5RCT8</accession>